<gene>
    <name evidence="2" type="ORF">QG37_04118</name>
</gene>
<keyword evidence="1" id="KW-0812">Transmembrane</keyword>
<reference evidence="3" key="1">
    <citation type="journal article" date="2015" name="BMC Genomics">
        <title>Draft genome of a commonly misdiagnosed multidrug resistant pathogen Candida auris.</title>
        <authorList>
            <person name="Chatterjee S."/>
            <person name="Alampalli S.V."/>
            <person name="Nageshan R.K."/>
            <person name="Chettiar S.T."/>
            <person name="Joshi S."/>
            <person name="Tatu U.S."/>
        </authorList>
    </citation>
    <scope>NUCLEOTIDE SEQUENCE [LARGE SCALE GENOMIC DNA]</scope>
    <source>
        <strain evidence="3">6684</strain>
    </source>
</reference>
<keyword evidence="1" id="KW-1133">Transmembrane helix</keyword>
<name>A0A0L0NZC9_CANAR</name>
<organism evidence="2 3">
    <name type="scientific">Candidozyma auris</name>
    <name type="common">Yeast</name>
    <name type="synonym">Candida auris</name>
    <dbReference type="NCBI Taxonomy" id="498019"/>
    <lineage>
        <taxon>Eukaryota</taxon>
        <taxon>Fungi</taxon>
        <taxon>Dikarya</taxon>
        <taxon>Ascomycota</taxon>
        <taxon>Saccharomycotina</taxon>
        <taxon>Pichiomycetes</taxon>
        <taxon>Metschnikowiaceae</taxon>
        <taxon>Candidozyma</taxon>
    </lineage>
</organism>
<feature type="transmembrane region" description="Helical" evidence="1">
    <location>
        <begin position="17"/>
        <end position="36"/>
    </location>
</feature>
<proteinExistence type="predicted"/>
<sequence>MGIRISKESFSENATCLFMFAAVCCFLAGLLLGSLVKISKEIPGVFKTYQKLAHVVLPLD</sequence>
<protein>
    <submittedName>
        <fullName evidence="2">Uncharacterized protein</fullName>
    </submittedName>
</protein>
<dbReference type="Proteomes" id="UP000037122">
    <property type="component" value="Unassembled WGS sequence"/>
</dbReference>
<evidence type="ECO:0000313" key="3">
    <source>
        <dbReference type="Proteomes" id="UP000037122"/>
    </source>
</evidence>
<dbReference type="VEuPathDB" id="FungiDB:QG37_04118"/>
<keyword evidence="1" id="KW-0472">Membrane</keyword>
<dbReference type="EMBL" id="LGST01000027">
    <property type="protein sequence ID" value="KND99055.1"/>
    <property type="molecule type" value="Genomic_DNA"/>
</dbReference>
<evidence type="ECO:0000313" key="2">
    <source>
        <dbReference type="EMBL" id="KND99055.1"/>
    </source>
</evidence>
<comment type="caution">
    <text evidence="2">The sequence shown here is derived from an EMBL/GenBank/DDBJ whole genome shotgun (WGS) entry which is preliminary data.</text>
</comment>
<dbReference type="AlphaFoldDB" id="A0A0L0NZC9"/>
<evidence type="ECO:0000256" key="1">
    <source>
        <dbReference type="SAM" id="Phobius"/>
    </source>
</evidence>
<accession>A0A0L0NZC9</accession>